<feature type="transmembrane region" description="Helical" evidence="1">
    <location>
        <begin position="271"/>
        <end position="292"/>
    </location>
</feature>
<feature type="non-terminal residue" evidence="3">
    <location>
        <position position="1"/>
    </location>
</feature>
<feature type="transmembrane region" description="Helical" evidence="1">
    <location>
        <begin position="12"/>
        <end position="31"/>
    </location>
</feature>
<organism evidence="3">
    <name type="scientific">marine metagenome</name>
    <dbReference type="NCBI Taxonomy" id="408172"/>
    <lineage>
        <taxon>unclassified sequences</taxon>
        <taxon>metagenomes</taxon>
        <taxon>ecological metagenomes</taxon>
    </lineage>
</organism>
<proteinExistence type="predicted"/>
<keyword evidence="1" id="KW-0472">Membrane</keyword>
<dbReference type="InterPro" id="IPR036259">
    <property type="entry name" value="MFS_trans_sf"/>
</dbReference>
<dbReference type="Gene3D" id="1.20.1250.20">
    <property type="entry name" value="MFS general substrate transporter like domains"/>
    <property type="match status" value="2"/>
</dbReference>
<gene>
    <name evidence="3" type="ORF">METZ01_LOCUS314312</name>
</gene>
<protein>
    <recommendedName>
        <fullName evidence="2">Major facilitator superfamily (MFS) profile domain-containing protein</fullName>
    </recommendedName>
</protein>
<dbReference type="PANTHER" id="PTHR11360">
    <property type="entry name" value="MONOCARBOXYLATE TRANSPORTER"/>
    <property type="match status" value="1"/>
</dbReference>
<feature type="domain" description="Major facilitator superfamily (MFS) profile" evidence="2">
    <location>
        <begin position="14"/>
        <end position="366"/>
    </location>
</feature>
<dbReference type="PROSITE" id="PS50850">
    <property type="entry name" value="MFS"/>
    <property type="match status" value="1"/>
</dbReference>
<dbReference type="PANTHER" id="PTHR11360:SF284">
    <property type="entry name" value="EG:103B4.3 PROTEIN-RELATED"/>
    <property type="match status" value="1"/>
</dbReference>
<evidence type="ECO:0000256" key="1">
    <source>
        <dbReference type="SAM" id="Phobius"/>
    </source>
</evidence>
<dbReference type="AlphaFoldDB" id="A0A382NLT9"/>
<dbReference type="InterPro" id="IPR050327">
    <property type="entry name" value="Proton-linked_MCT"/>
</dbReference>
<name>A0A382NLT9_9ZZZZ</name>
<evidence type="ECO:0000313" key="3">
    <source>
        <dbReference type="EMBL" id="SVC61458.1"/>
    </source>
</evidence>
<sequence>LIMSQFKPRTIFHGWFIVTTIFFVIMVTSGIRSGMGVFVLPMSEEFGWSRGVISLAGALGILISGISQPFVGSIYDKLGGRYLMLTGIVVIGCTVILLSGTFHILYFILVFSVINSIAMSASSMTTGAVIVSKWFQRRRSTAISFAAAGSSVGGLILVPFTTYMIILTNWRFTWISLGLIVIFAVFPIAYLLLRDNPKDIGLVPDGDNHTSNLSSTYEQASEGPLAVTEWRHAFTSKPIWQLMFAYFVCGFTTLIMAFHFVPYAIEKGFSPATAATAFGLLSAMNTVGALMVGPLADKFGNKNLLGMTYGFRSFGYLCILLLPGQWGLWAFAIIGGASWLATVPLTISLTTDFYGLKKSGTLNGIV</sequence>
<feature type="non-terminal residue" evidence="3">
    <location>
        <position position="366"/>
    </location>
</feature>
<dbReference type="InterPro" id="IPR011701">
    <property type="entry name" value="MFS"/>
</dbReference>
<dbReference type="GO" id="GO:0022857">
    <property type="term" value="F:transmembrane transporter activity"/>
    <property type="evidence" value="ECO:0007669"/>
    <property type="project" value="InterPro"/>
</dbReference>
<dbReference type="SUPFAM" id="SSF103473">
    <property type="entry name" value="MFS general substrate transporter"/>
    <property type="match status" value="1"/>
</dbReference>
<feature type="transmembrane region" description="Helical" evidence="1">
    <location>
        <begin position="104"/>
        <end position="131"/>
    </location>
</feature>
<dbReference type="CDD" id="cd17355">
    <property type="entry name" value="MFS_YcxA_like"/>
    <property type="match status" value="1"/>
</dbReference>
<feature type="transmembrane region" description="Helical" evidence="1">
    <location>
        <begin position="82"/>
        <end position="98"/>
    </location>
</feature>
<feature type="transmembrane region" description="Helical" evidence="1">
    <location>
        <begin position="51"/>
        <end position="75"/>
    </location>
</feature>
<keyword evidence="1" id="KW-0812">Transmembrane</keyword>
<feature type="transmembrane region" description="Helical" evidence="1">
    <location>
        <begin position="328"/>
        <end position="349"/>
    </location>
</feature>
<reference evidence="3" key="1">
    <citation type="submission" date="2018-05" db="EMBL/GenBank/DDBJ databases">
        <authorList>
            <person name="Lanie J.A."/>
            <person name="Ng W.-L."/>
            <person name="Kazmierczak K.M."/>
            <person name="Andrzejewski T.M."/>
            <person name="Davidsen T.M."/>
            <person name="Wayne K.J."/>
            <person name="Tettelin H."/>
            <person name="Glass J.I."/>
            <person name="Rusch D."/>
            <person name="Podicherti R."/>
            <person name="Tsui H.-C.T."/>
            <person name="Winkler M.E."/>
        </authorList>
    </citation>
    <scope>NUCLEOTIDE SEQUENCE</scope>
</reference>
<dbReference type="InterPro" id="IPR020846">
    <property type="entry name" value="MFS_dom"/>
</dbReference>
<feature type="transmembrane region" description="Helical" evidence="1">
    <location>
        <begin position="172"/>
        <end position="193"/>
    </location>
</feature>
<dbReference type="EMBL" id="UINC01100983">
    <property type="protein sequence ID" value="SVC61458.1"/>
    <property type="molecule type" value="Genomic_DNA"/>
</dbReference>
<dbReference type="Pfam" id="PF07690">
    <property type="entry name" value="MFS_1"/>
    <property type="match status" value="1"/>
</dbReference>
<evidence type="ECO:0000259" key="2">
    <source>
        <dbReference type="PROSITE" id="PS50850"/>
    </source>
</evidence>
<accession>A0A382NLT9</accession>
<feature type="transmembrane region" description="Helical" evidence="1">
    <location>
        <begin position="244"/>
        <end position="265"/>
    </location>
</feature>
<keyword evidence="1" id="KW-1133">Transmembrane helix</keyword>
<feature type="transmembrane region" description="Helical" evidence="1">
    <location>
        <begin position="143"/>
        <end position="166"/>
    </location>
</feature>